<evidence type="ECO:0000256" key="1">
    <source>
        <dbReference type="SAM" id="MobiDB-lite"/>
    </source>
</evidence>
<reference evidence="2" key="2">
    <citation type="submission" date="2022-01" db="EMBL/GenBank/DDBJ databases">
        <authorList>
            <person name="Yamashiro T."/>
            <person name="Shiraishi A."/>
            <person name="Satake H."/>
            <person name="Nakayama K."/>
        </authorList>
    </citation>
    <scope>NUCLEOTIDE SEQUENCE</scope>
</reference>
<evidence type="ECO:0000313" key="2">
    <source>
        <dbReference type="EMBL" id="GJU07767.1"/>
    </source>
</evidence>
<name>A0ABQ5J5G9_9ASTR</name>
<protein>
    <submittedName>
        <fullName evidence="2">Uncharacterized protein</fullName>
    </submittedName>
</protein>
<feature type="compositionally biased region" description="Basic and acidic residues" evidence="1">
    <location>
        <begin position="86"/>
        <end position="98"/>
    </location>
</feature>
<keyword evidence="3" id="KW-1185">Reference proteome</keyword>
<evidence type="ECO:0000313" key="3">
    <source>
        <dbReference type="Proteomes" id="UP001151760"/>
    </source>
</evidence>
<feature type="compositionally biased region" description="Polar residues" evidence="1">
    <location>
        <begin position="99"/>
        <end position="109"/>
    </location>
</feature>
<organism evidence="2 3">
    <name type="scientific">Tanacetum coccineum</name>
    <dbReference type="NCBI Taxonomy" id="301880"/>
    <lineage>
        <taxon>Eukaryota</taxon>
        <taxon>Viridiplantae</taxon>
        <taxon>Streptophyta</taxon>
        <taxon>Embryophyta</taxon>
        <taxon>Tracheophyta</taxon>
        <taxon>Spermatophyta</taxon>
        <taxon>Magnoliopsida</taxon>
        <taxon>eudicotyledons</taxon>
        <taxon>Gunneridae</taxon>
        <taxon>Pentapetalae</taxon>
        <taxon>asterids</taxon>
        <taxon>campanulids</taxon>
        <taxon>Asterales</taxon>
        <taxon>Asteraceae</taxon>
        <taxon>Asteroideae</taxon>
        <taxon>Anthemideae</taxon>
        <taxon>Anthemidinae</taxon>
        <taxon>Tanacetum</taxon>
    </lineage>
</organism>
<dbReference type="Proteomes" id="UP001151760">
    <property type="component" value="Unassembled WGS sequence"/>
</dbReference>
<accession>A0ABQ5J5G9</accession>
<dbReference type="EMBL" id="BQNB010021570">
    <property type="protein sequence ID" value="GJU07767.1"/>
    <property type="molecule type" value="Genomic_DNA"/>
</dbReference>
<gene>
    <name evidence="2" type="ORF">Tco_1124197</name>
</gene>
<comment type="caution">
    <text evidence="2">The sequence shown here is derived from an EMBL/GenBank/DDBJ whole genome shotgun (WGS) entry which is preliminary data.</text>
</comment>
<proteinExistence type="predicted"/>
<reference evidence="2" key="1">
    <citation type="journal article" date="2022" name="Int. J. Mol. Sci.">
        <title>Draft Genome of Tanacetum Coccineum: Genomic Comparison of Closely Related Tanacetum-Family Plants.</title>
        <authorList>
            <person name="Yamashiro T."/>
            <person name="Shiraishi A."/>
            <person name="Nakayama K."/>
            <person name="Satake H."/>
        </authorList>
    </citation>
    <scope>NUCLEOTIDE SEQUENCE</scope>
</reference>
<sequence>MNPQLFPEADHSHGCVTDGLITVPDDHQLNGEVEITVPDDHQLNGEVETLIVIWHRFKCQEVFDTISSVAATEHLVSRHAEYQVRKFEEETEGEKEKTNMSYPNDNGKG</sequence>
<feature type="region of interest" description="Disordered" evidence="1">
    <location>
        <begin position="86"/>
        <end position="109"/>
    </location>
</feature>